<protein>
    <recommendedName>
        <fullName evidence="2">N-acetylmuramoyl-L-alanine amidase</fullName>
        <ecNumber evidence="2">3.5.1.28</ecNumber>
    </recommendedName>
</protein>
<evidence type="ECO:0000256" key="1">
    <source>
        <dbReference type="ARBA" id="ARBA00001561"/>
    </source>
</evidence>
<keyword evidence="7" id="KW-1185">Reference proteome</keyword>
<dbReference type="CDD" id="cd06583">
    <property type="entry name" value="PGRP"/>
    <property type="match status" value="1"/>
</dbReference>
<organism evidence="6 7">
    <name type="scientific">Paenibacillus herberti</name>
    <dbReference type="NCBI Taxonomy" id="1619309"/>
    <lineage>
        <taxon>Bacteria</taxon>
        <taxon>Bacillati</taxon>
        <taxon>Bacillota</taxon>
        <taxon>Bacilli</taxon>
        <taxon>Bacillales</taxon>
        <taxon>Paenibacillaceae</taxon>
        <taxon>Paenibacillus</taxon>
    </lineage>
</organism>
<comment type="caution">
    <text evidence="6">The sequence shown here is derived from an EMBL/GenBank/DDBJ whole genome shotgun (WGS) entry which is preliminary data.</text>
</comment>
<dbReference type="GO" id="GO:0008745">
    <property type="term" value="F:N-acetylmuramoyl-L-alanine amidase activity"/>
    <property type="evidence" value="ECO:0007669"/>
    <property type="project" value="UniProtKB-EC"/>
</dbReference>
<feature type="domain" description="N-acetylmuramoyl-L-alanine amidase" evidence="5">
    <location>
        <begin position="18"/>
        <end position="163"/>
    </location>
</feature>
<dbReference type="InterPro" id="IPR051206">
    <property type="entry name" value="NAMLAA_amidase_2"/>
</dbReference>
<dbReference type="OrthoDB" id="9794294at2"/>
<evidence type="ECO:0000313" key="7">
    <source>
        <dbReference type="Proteomes" id="UP000215145"/>
    </source>
</evidence>
<dbReference type="PANTHER" id="PTHR30417:SF1">
    <property type="entry name" value="N-ACETYLMURAMOYL-L-ALANINE AMIDASE AMID"/>
    <property type="match status" value="1"/>
</dbReference>
<dbReference type="AlphaFoldDB" id="A0A229P045"/>
<name>A0A229P045_9BACL</name>
<reference evidence="6 7" key="1">
    <citation type="submission" date="2017-07" db="EMBL/GenBank/DDBJ databases">
        <title>Paenibacillus herberti R33 genome sequencing and assembly.</title>
        <authorList>
            <person name="Su W."/>
        </authorList>
    </citation>
    <scope>NUCLEOTIDE SEQUENCE [LARGE SCALE GENOMIC DNA]</scope>
    <source>
        <strain evidence="6 7">R33</strain>
    </source>
</reference>
<proteinExistence type="predicted"/>
<gene>
    <name evidence="6" type="ORF">CGZ75_00365</name>
</gene>
<dbReference type="Pfam" id="PF01510">
    <property type="entry name" value="Amidase_2"/>
    <property type="match status" value="1"/>
</dbReference>
<dbReference type="SMART" id="SM00644">
    <property type="entry name" value="Ami_2"/>
    <property type="match status" value="1"/>
</dbReference>
<dbReference type="PANTHER" id="PTHR30417">
    <property type="entry name" value="N-ACETYLMURAMOYL-L-ALANINE AMIDASE AMID"/>
    <property type="match status" value="1"/>
</dbReference>
<dbReference type="EC" id="3.5.1.28" evidence="2"/>
<evidence type="ECO:0000256" key="2">
    <source>
        <dbReference type="ARBA" id="ARBA00011901"/>
    </source>
</evidence>
<dbReference type="GO" id="GO:0009253">
    <property type="term" value="P:peptidoglycan catabolic process"/>
    <property type="evidence" value="ECO:0007669"/>
    <property type="project" value="InterPro"/>
</dbReference>
<dbReference type="EMBL" id="NMUQ01000001">
    <property type="protein sequence ID" value="OXM15239.1"/>
    <property type="molecule type" value="Genomic_DNA"/>
</dbReference>
<accession>A0A229P045</accession>
<keyword evidence="3" id="KW-0378">Hydrolase</keyword>
<dbReference type="Proteomes" id="UP000215145">
    <property type="component" value="Unassembled WGS sequence"/>
</dbReference>
<dbReference type="GO" id="GO:0071555">
    <property type="term" value="P:cell wall organization"/>
    <property type="evidence" value="ECO:0007669"/>
    <property type="project" value="UniProtKB-KW"/>
</dbReference>
<sequence>MNKENYPIERRYIRIRSNTRPGTRLSVGSPAFFVAHDTGNPGASADAHFRYFERQMDRIASAHVFIDDRSIIEIIPTGTGAEPAEKAYHVVRNTTIDNEQFGFDANDAAIGVELCYGGMIDFAAAYDRFAWYMAYCCNKWGKLPSAHIVSHKQLDPSRKTDCEQSLTSGGVTFGDLIRDVAARMNNLIIETPESKSEKLPLATCDHLIRSYVQPAWHERKTSGDAVTAEHYARLAANLRQATTAGAGLAKSNAQEVIYNWLSPAWLRARQTGRDASFYHRMADELRACAGIPLEKLC</sequence>
<evidence type="ECO:0000256" key="4">
    <source>
        <dbReference type="ARBA" id="ARBA00023316"/>
    </source>
</evidence>
<dbReference type="InterPro" id="IPR002502">
    <property type="entry name" value="Amidase_domain"/>
</dbReference>
<evidence type="ECO:0000259" key="5">
    <source>
        <dbReference type="SMART" id="SM00644"/>
    </source>
</evidence>
<evidence type="ECO:0000256" key="3">
    <source>
        <dbReference type="ARBA" id="ARBA00022801"/>
    </source>
</evidence>
<keyword evidence="4" id="KW-0961">Cell wall biogenesis/degradation</keyword>
<comment type="catalytic activity">
    <reaction evidence="1">
        <text>Hydrolyzes the link between N-acetylmuramoyl residues and L-amino acid residues in certain cell-wall glycopeptides.</text>
        <dbReference type="EC" id="3.5.1.28"/>
    </reaction>
</comment>
<evidence type="ECO:0000313" key="6">
    <source>
        <dbReference type="EMBL" id="OXM15239.1"/>
    </source>
</evidence>
<dbReference type="SUPFAM" id="SSF55846">
    <property type="entry name" value="N-acetylmuramoyl-L-alanine amidase-like"/>
    <property type="match status" value="1"/>
</dbReference>
<dbReference type="InterPro" id="IPR036505">
    <property type="entry name" value="Amidase/PGRP_sf"/>
</dbReference>
<dbReference type="RefSeq" id="WP_089522091.1">
    <property type="nucleotide sequence ID" value="NZ_NMUQ01000001.1"/>
</dbReference>
<dbReference type="GO" id="GO:0009254">
    <property type="term" value="P:peptidoglycan turnover"/>
    <property type="evidence" value="ECO:0007669"/>
    <property type="project" value="TreeGrafter"/>
</dbReference>
<dbReference type="Gene3D" id="3.40.80.10">
    <property type="entry name" value="Peptidoglycan recognition protein-like"/>
    <property type="match status" value="1"/>
</dbReference>